<proteinExistence type="predicted"/>
<accession>A0A915CUY4</accession>
<reference evidence="2" key="1">
    <citation type="submission" date="2022-11" db="UniProtKB">
        <authorList>
            <consortium name="WormBaseParasite"/>
        </authorList>
    </citation>
    <scope>IDENTIFICATION</scope>
</reference>
<sequence length="70" mass="8243">MIDKRVTEYNKDFPYNDAYSINLINNEYPYKDLDVDNFTIEQANQFLDEAIAKALNALKDAVPVWRDIKQ</sequence>
<name>A0A915CUY4_9BILA</name>
<dbReference type="AlphaFoldDB" id="A0A915CUY4"/>
<dbReference type="WBParaSite" id="jg12499">
    <property type="protein sequence ID" value="jg12499"/>
    <property type="gene ID" value="jg12499"/>
</dbReference>
<protein>
    <submittedName>
        <fullName evidence="2">Uncharacterized protein</fullName>
    </submittedName>
</protein>
<organism evidence="1 2">
    <name type="scientific">Ditylenchus dipsaci</name>
    <dbReference type="NCBI Taxonomy" id="166011"/>
    <lineage>
        <taxon>Eukaryota</taxon>
        <taxon>Metazoa</taxon>
        <taxon>Ecdysozoa</taxon>
        <taxon>Nematoda</taxon>
        <taxon>Chromadorea</taxon>
        <taxon>Rhabditida</taxon>
        <taxon>Tylenchina</taxon>
        <taxon>Tylenchomorpha</taxon>
        <taxon>Sphaerularioidea</taxon>
        <taxon>Anguinidae</taxon>
        <taxon>Anguininae</taxon>
        <taxon>Ditylenchus</taxon>
    </lineage>
</organism>
<evidence type="ECO:0000313" key="1">
    <source>
        <dbReference type="Proteomes" id="UP000887574"/>
    </source>
</evidence>
<keyword evidence="1" id="KW-1185">Reference proteome</keyword>
<dbReference type="Proteomes" id="UP000887574">
    <property type="component" value="Unplaced"/>
</dbReference>
<evidence type="ECO:0000313" key="2">
    <source>
        <dbReference type="WBParaSite" id="jg12499"/>
    </source>
</evidence>